<dbReference type="Pfam" id="PF00232">
    <property type="entry name" value="Glyco_hydro_1"/>
    <property type="match status" value="1"/>
</dbReference>
<dbReference type="GO" id="GO:0005975">
    <property type="term" value="P:carbohydrate metabolic process"/>
    <property type="evidence" value="ECO:0007669"/>
    <property type="project" value="InterPro"/>
</dbReference>
<dbReference type="SUPFAM" id="SSF51445">
    <property type="entry name" value="(Trans)glycosidases"/>
    <property type="match status" value="1"/>
</dbReference>
<dbReference type="PANTHER" id="PTHR10353">
    <property type="entry name" value="GLYCOSYL HYDROLASE"/>
    <property type="match status" value="1"/>
</dbReference>
<evidence type="ECO:0000256" key="1">
    <source>
        <dbReference type="ARBA" id="ARBA00010838"/>
    </source>
</evidence>
<reference evidence="6 7" key="1">
    <citation type="submission" date="2017-11" db="EMBL/GenBank/DDBJ databases">
        <title>Genomic Encyclopedia of Archaeal and Bacterial Type Strains, Phase II (KMG-II): From Individual Species to Whole Genera.</title>
        <authorList>
            <person name="Goeker M."/>
        </authorList>
    </citation>
    <scope>NUCLEOTIDE SEQUENCE [LARGE SCALE GENOMIC DNA]</scope>
    <source>
        <strain evidence="6 7">DSM 25625</strain>
    </source>
</reference>
<dbReference type="Proteomes" id="UP000230161">
    <property type="component" value="Unassembled WGS sequence"/>
</dbReference>
<proteinExistence type="inferred from homology"/>
<keyword evidence="2" id="KW-0378">Hydrolase</keyword>
<evidence type="ECO:0000256" key="5">
    <source>
        <dbReference type="SAM" id="MobiDB-lite"/>
    </source>
</evidence>
<evidence type="ECO:0000256" key="3">
    <source>
        <dbReference type="ARBA" id="ARBA00023295"/>
    </source>
</evidence>
<name>A0A2M9BCI4_9MICO</name>
<dbReference type="GO" id="GO:0008422">
    <property type="term" value="F:beta-glucosidase activity"/>
    <property type="evidence" value="ECO:0007669"/>
    <property type="project" value="TreeGrafter"/>
</dbReference>
<dbReference type="RefSeq" id="WP_100345757.1">
    <property type="nucleotide sequence ID" value="NZ_PGFB01000005.1"/>
</dbReference>
<evidence type="ECO:0000256" key="2">
    <source>
        <dbReference type="ARBA" id="ARBA00022801"/>
    </source>
</evidence>
<dbReference type="PANTHER" id="PTHR10353:SF209">
    <property type="entry name" value="GALACTOLIPID GALACTOSYLTRANSFERASE SFR2, CHLOROPLASTIC"/>
    <property type="match status" value="1"/>
</dbReference>
<dbReference type="Gene3D" id="3.20.20.80">
    <property type="entry name" value="Glycosidases"/>
    <property type="match status" value="1"/>
</dbReference>
<protein>
    <submittedName>
        <fullName evidence="6">Beta-glucosidase/6-phospho-beta-glucosidase/beta-galactosidase</fullName>
    </submittedName>
</protein>
<feature type="compositionally biased region" description="Low complexity" evidence="5">
    <location>
        <begin position="424"/>
        <end position="434"/>
    </location>
</feature>
<organism evidence="6 7">
    <name type="scientific">Compostimonas suwonensis</name>
    <dbReference type="NCBI Taxonomy" id="1048394"/>
    <lineage>
        <taxon>Bacteria</taxon>
        <taxon>Bacillati</taxon>
        <taxon>Actinomycetota</taxon>
        <taxon>Actinomycetes</taxon>
        <taxon>Micrococcales</taxon>
        <taxon>Microbacteriaceae</taxon>
        <taxon>Compostimonas</taxon>
    </lineage>
</organism>
<dbReference type="EMBL" id="PGFB01000005">
    <property type="protein sequence ID" value="PJJ55650.1"/>
    <property type="molecule type" value="Genomic_DNA"/>
</dbReference>
<evidence type="ECO:0000256" key="4">
    <source>
        <dbReference type="RuleBase" id="RU003690"/>
    </source>
</evidence>
<keyword evidence="7" id="KW-1185">Reference proteome</keyword>
<accession>A0A2M9BCI4</accession>
<feature type="compositionally biased region" description="Basic and acidic residues" evidence="5">
    <location>
        <begin position="400"/>
        <end position="423"/>
    </location>
</feature>
<sequence>MTKWFDDGALHFALGIEDTFVPQERPGERAVDEYELTEHYTQWRSDLELVRESGAEMLRWGVPWHRVNPAPGEWDWSWLDAVMARFGELGIRPIVDLLHYGTPLWLEGEFANPDYPQRVAEYSVAVAERYRDVVTDYTPVNEPMIHALFSGEYGYWPPYRTGPGGLVEISAAIARGFVLSQRGIAEVLGDAATFVHVDAGFRYTGDAEAPEHRGTALRLRRQSYLVEDLVTGRVDDAHPLRPLLSENGMTDAALSWFGEAPVRPHVMGVNYYPRHSTEVFEAGVQHGGGFADPRPTRDDGVDGLLEVLRAYAERYGAPVMLTETCVTGTVDERIAWLDASVDAVVAAKARGLPIVGYTWWPLFDMYEWTYRHSTAAREEHLLSMGLWDLVETPSRLERRRNPVADRFAHHAREARGASSERRPQQPQQAQQSQQNSTTDHPEPRG</sequence>
<feature type="region of interest" description="Disordered" evidence="5">
    <location>
        <begin position="400"/>
        <end position="445"/>
    </location>
</feature>
<evidence type="ECO:0000313" key="7">
    <source>
        <dbReference type="Proteomes" id="UP000230161"/>
    </source>
</evidence>
<evidence type="ECO:0000313" key="6">
    <source>
        <dbReference type="EMBL" id="PJJ55650.1"/>
    </source>
</evidence>
<comment type="similarity">
    <text evidence="1 4">Belongs to the glycosyl hydrolase 1 family.</text>
</comment>
<dbReference type="AlphaFoldDB" id="A0A2M9BCI4"/>
<gene>
    <name evidence="6" type="ORF">CLV54_3000</name>
</gene>
<dbReference type="InterPro" id="IPR017853">
    <property type="entry name" value="GH"/>
</dbReference>
<dbReference type="OrthoDB" id="9765195at2"/>
<keyword evidence="3" id="KW-0326">Glycosidase</keyword>
<comment type="caution">
    <text evidence="6">The sequence shown here is derived from an EMBL/GenBank/DDBJ whole genome shotgun (WGS) entry which is preliminary data.</text>
</comment>
<dbReference type="InterPro" id="IPR001360">
    <property type="entry name" value="Glyco_hydro_1"/>
</dbReference>